<evidence type="ECO:0000313" key="2">
    <source>
        <dbReference type="Proteomes" id="UP000036403"/>
    </source>
</evidence>
<dbReference type="Gene3D" id="3.30.420.10">
    <property type="entry name" value="Ribonuclease H-like superfamily/Ribonuclease H"/>
    <property type="match status" value="1"/>
</dbReference>
<comment type="caution">
    <text evidence="1">The sequence shown here is derived from an EMBL/GenBank/DDBJ whole genome shotgun (WGS) entry which is preliminary data.</text>
</comment>
<dbReference type="PaxDb" id="67767-A0A0J7NCW7"/>
<dbReference type="EMBL" id="LBMM01006659">
    <property type="protein sequence ID" value="KMQ90415.1"/>
    <property type="molecule type" value="Genomic_DNA"/>
</dbReference>
<dbReference type="GO" id="GO:0003676">
    <property type="term" value="F:nucleic acid binding"/>
    <property type="evidence" value="ECO:0007669"/>
    <property type="project" value="InterPro"/>
</dbReference>
<keyword evidence="2" id="KW-1185">Reference proteome</keyword>
<reference evidence="1 2" key="1">
    <citation type="submission" date="2015-04" db="EMBL/GenBank/DDBJ databases">
        <title>Lasius niger genome sequencing.</title>
        <authorList>
            <person name="Konorov E.A."/>
            <person name="Nikitin M.A."/>
            <person name="Kirill M.V."/>
            <person name="Chang P."/>
        </authorList>
    </citation>
    <scope>NUCLEOTIDE SEQUENCE [LARGE SCALE GENOMIC DNA]</scope>
    <source>
        <tissue evidence="1">Whole</tissue>
    </source>
</reference>
<protein>
    <submittedName>
        <fullName evidence="1">Transposable element tc1 transposase</fullName>
    </submittedName>
</protein>
<accession>A0A0J7NCW7</accession>
<dbReference type="STRING" id="67767.A0A0J7NCW7"/>
<dbReference type="InterPro" id="IPR036397">
    <property type="entry name" value="RNaseH_sf"/>
</dbReference>
<organism evidence="1 2">
    <name type="scientific">Lasius niger</name>
    <name type="common">Black garden ant</name>
    <dbReference type="NCBI Taxonomy" id="67767"/>
    <lineage>
        <taxon>Eukaryota</taxon>
        <taxon>Metazoa</taxon>
        <taxon>Ecdysozoa</taxon>
        <taxon>Arthropoda</taxon>
        <taxon>Hexapoda</taxon>
        <taxon>Insecta</taxon>
        <taxon>Pterygota</taxon>
        <taxon>Neoptera</taxon>
        <taxon>Endopterygota</taxon>
        <taxon>Hymenoptera</taxon>
        <taxon>Apocrita</taxon>
        <taxon>Aculeata</taxon>
        <taxon>Formicoidea</taxon>
        <taxon>Formicidae</taxon>
        <taxon>Formicinae</taxon>
        <taxon>Lasius</taxon>
        <taxon>Lasius</taxon>
    </lineage>
</organism>
<dbReference type="OrthoDB" id="7553971at2759"/>
<proteinExistence type="predicted"/>
<dbReference type="PANTHER" id="PTHR47326:SF1">
    <property type="entry name" value="HTH PSQ-TYPE DOMAIN-CONTAINING PROTEIN"/>
    <property type="match status" value="1"/>
</dbReference>
<dbReference type="Proteomes" id="UP000036403">
    <property type="component" value="Unassembled WGS sequence"/>
</dbReference>
<gene>
    <name evidence="1" type="ORF">RF55_9834</name>
</gene>
<dbReference type="AlphaFoldDB" id="A0A0J7NCW7"/>
<evidence type="ECO:0000313" key="1">
    <source>
        <dbReference type="EMBL" id="KMQ90415.1"/>
    </source>
</evidence>
<name>A0A0J7NCW7_LASNI</name>
<dbReference type="PANTHER" id="PTHR47326">
    <property type="entry name" value="TRANSPOSABLE ELEMENT TC3 TRANSPOSASE-LIKE PROTEIN"/>
    <property type="match status" value="1"/>
</dbReference>
<sequence>MVRLPFKKGPPIDIGQSRAIAEKCLNGLSCRFQAHPKQAQEYSAFLDEYESLGHVKKVPVTLVSDEQSVFIPHHPVIREDRFARCNLTLATVQVNFNDVGNDPFLKNILWSDEAIFESDGCINKHNEHHYAEHNPHCVKANIQGRWTVNVWLGIIGDNIICPEFIQGNVNAHYYAKFLLHQLDELFEDVPLANRLEMMFQQDGHSVYTSLLARNILDEKFSGR</sequence>